<reference evidence="1" key="1">
    <citation type="submission" date="2021-05" db="EMBL/GenBank/DDBJ databases">
        <authorList>
            <person name="Pan Q."/>
            <person name="Jouanno E."/>
            <person name="Zahm M."/>
            <person name="Klopp C."/>
            <person name="Cabau C."/>
            <person name="Louis A."/>
            <person name="Berthelot C."/>
            <person name="Parey E."/>
            <person name="Roest Crollius H."/>
            <person name="Montfort J."/>
            <person name="Robinson-Rechavi M."/>
            <person name="Bouchez O."/>
            <person name="Lampietro C."/>
            <person name="Lopez Roques C."/>
            <person name="Donnadieu C."/>
            <person name="Postlethwait J."/>
            <person name="Bobe J."/>
            <person name="Dillon D."/>
            <person name="Chandos A."/>
            <person name="von Hippel F."/>
            <person name="Guiguen Y."/>
        </authorList>
    </citation>
    <scope>NUCLEOTIDE SEQUENCE</scope>
    <source>
        <strain evidence="1">YG-Jan2019</strain>
    </source>
</reference>
<keyword evidence="2" id="KW-1185">Reference proteome</keyword>
<accession>A0ACC2HBL9</accession>
<name>A0ACC2HBL9_DALPE</name>
<dbReference type="Proteomes" id="UP001157502">
    <property type="component" value="Chromosome 4"/>
</dbReference>
<organism evidence="1 2">
    <name type="scientific">Dallia pectoralis</name>
    <name type="common">Alaska blackfish</name>
    <dbReference type="NCBI Taxonomy" id="75939"/>
    <lineage>
        <taxon>Eukaryota</taxon>
        <taxon>Metazoa</taxon>
        <taxon>Chordata</taxon>
        <taxon>Craniata</taxon>
        <taxon>Vertebrata</taxon>
        <taxon>Euteleostomi</taxon>
        <taxon>Actinopterygii</taxon>
        <taxon>Neopterygii</taxon>
        <taxon>Teleostei</taxon>
        <taxon>Protacanthopterygii</taxon>
        <taxon>Esociformes</taxon>
        <taxon>Umbridae</taxon>
        <taxon>Dallia</taxon>
    </lineage>
</organism>
<dbReference type="EMBL" id="CM055731">
    <property type="protein sequence ID" value="KAJ8013125.1"/>
    <property type="molecule type" value="Genomic_DNA"/>
</dbReference>
<sequence>MENYSAMKLELLALKWAVTDKYRRENENADALSRQYSENQNTGDQFESIEATDEITSSLTAGIRAGYAALFTVAVPTKDQKATTVAKAIVKEWIQRYGVPQWLHSVQGMRFEAEII</sequence>
<proteinExistence type="predicted"/>
<protein>
    <submittedName>
        <fullName evidence="1">Uncharacterized protein</fullName>
    </submittedName>
</protein>
<evidence type="ECO:0000313" key="1">
    <source>
        <dbReference type="EMBL" id="KAJ8013125.1"/>
    </source>
</evidence>
<gene>
    <name evidence="1" type="ORF">DPEC_G00050050</name>
</gene>
<evidence type="ECO:0000313" key="2">
    <source>
        <dbReference type="Proteomes" id="UP001157502"/>
    </source>
</evidence>
<comment type="caution">
    <text evidence="1">The sequence shown here is derived from an EMBL/GenBank/DDBJ whole genome shotgun (WGS) entry which is preliminary data.</text>
</comment>